<dbReference type="Pfam" id="PF00497">
    <property type="entry name" value="SBP_bac_3"/>
    <property type="match status" value="1"/>
</dbReference>
<dbReference type="EMBL" id="JAGGKG010000007">
    <property type="protein sequence ID" value="MBP1905282.1"/>
    <property type="molecule type" value="Genomic_DNA"/>
</dbReference>
<dbReference type="SUPFAM" id="SSF53850">
    <property type="entry name" value="Periplasmic binding protein-like II"/>
    <property type="match status" value="1"/>
</dbReference>
<name>A0ABS4FRR9_9BACL</name>
<feature type="region of interest" description="Disordered" evidence="6">
    <location>
        <begin position="26"/>
        <end position="48"/>
    </location>
</feature>
<dbReference type="InterPro" id="IPR001638">
    <property type="entry name" value="Solute-binding_3/MltF_N"/>
</dbReference>
<dbReference type="Gene3D" id="3.40.190.10">
    <property type="entry name" value="Periplasmic binding protein-like II"/>
    <property type="match status" value="2"/>
</dbReference>
<comment type="similarity">
    <text evidence="2 4">Belongs to the bacterial solute-binding protein 3 family.</text>
</comment>
<keyword evidence="5" id="KW-0175">Coiled coil</keyword>
<dbReference type="PROSITE" id="PS51257">
    <property type="entry name" value="PROKAR_LIPOPROTEIN"/>
    <property type="match status" value="1"/>
</dbReference>
<evidence type="ECO:0000256" key="1">
    <source>
        <dbReference type="ARBA" id="ARBA00004196"/>
    </source>
</evidence>
<feature type="domain" description="Solute-binding protein family 3/N-terminal" evidence="8">
    <location>
        <begin position="56"/>
        <end position="277"/>
    </location>
</feature>
<evidence type="ECO:0000256" key="2">
    <source>
        <dbReference type="ARBA" id="ARBA00010333"/>
    </source>
</evidence>
<feature type="coiled-coil region" evidence="5">
    <location>
        <begin position="247"/>
        <end position="283"/>
    </location>
</feature>
<dbReference type="PANTHER" id="PTHR35936">
    <property type="entry name" value="MEMBRANE-BOUND LYTIC MUREIN TRANSGLYCOSYLASE F"/>
    <property type="match status" value="1"/>
</dbReference>
<protein>
    <submittedName>
        <fullName evidence="9">Polar amino acid transport system substrate-binding protein</fullName>
    </submittedName>
</protein>
<dbReference type="InterPro" id="IPR018313">
    <property type="entry name" value="SBP_3_CS"/>
</dbReference>
<evidence type="ECO:0000256" key="7">
    <source>
        <dbReference type="SAM" id="SignalP"/>
    </source>
</evidence>
<comment type="caution">
    <text evidence="9">The sequence shown here is derived from an EMBL/GenBank/DDBJ whole genome shotgun (WGS) entry which is preliminary data.</text>
</comment>
<evidence type="ECO:0000256" key="4">
    <source>
        <dbReference type="RuleBase" id="RU003744"/>
    </source>
</evidence>
<evidence type="ECO:0000313" key="10">
    <source>
        <dbReference type="Proteomes" id="UP001519272"/>
    </source>
</evidence>
<dbReference type="RefSeq" id="WP_210088910.1">
    <property type="nucleotide sequence ID" value="NZ_JAGGKG010000007.1"/>
</dbReference>
<sequence length="284" mass="31004">MKKWSLITLSLILSVVMLSACGQKAAKNTDSDKANQPKNSTTSQASGSDLTIESGKLIIGLSADFPPYEFQVKSSNGTNEIVGFDVEIAKEIAKDLGVELEIKDMPFSSVLNELKGERIDLILSGLSPTKERKKEIDFSNIYYKAEQTVVTLAENKDNFKTMDQLKGKKIGVQMGSIQEGIAKEIEGATLTSLAKNSDIVMQLKSGRVDVAIMEGPVAKSFVNNVEGLVITDAKPEAEEEGYVVGIKKGHTEMVNQVNKTLDRLKAENKIEQFVLEATELAEKK</sequence>
<evidence type="ECO:0000256" key="3">
    <source>
        <dbReference type="ARBA" id="ARBA00022729"/>
    </source>
</evidence>
<reference evidence="9 10" key="1">
    <citation type="submission" date="2021-03" db="EMBL/GenBank/DDBJ databases">
        <title>Genomic Encyclopedia of Type Strains, Phase IV (KMG-IV): sequencing the most valuable type-strain genomes for metagenomic binning, comparative biology and taxonomic classification.</title>
        <authorList>
            <person name="Goeker M."/>
        </authorList>
    </citation>
    <scope>NUCLEOTIDE SEQUENCE [LARGE SCALE GENOMIC DNA]</scope>
    <source>
        <strain evidence="9 10">DSM 14349</strain>
    </source>
</reference>
<feature type="compositionally biased region" description="Polar residues" evidence="6">
    <location>
        <begin position="36"/>
        <end position="48"/>
    </location>
</feature>
<comment type="subcellular location">
    <subcellularLocation>
        <location evidence="1">Cell envelope</location>
    </subcellularLocation>
</comment>
<evidence type="ECO:0000259" key="8">
    <source>
        <dbReference type="SMART" id="SM00062"/>
    </source>
</evidence>
<keyword evidence="3 7" id="KW-0732">Signal</keyword>
<evidence type="ECO:0000313" key="9">
    <source>
        <dbReference type="EMBL" id="MBP1905282.1"/>
    </source>
</evidence>
<dbReference type="SMART" id="SM00062">
    <property type="entry name" value="PBPb"/>
    <property type="match status" value="1"/>
</dbReference>
<dbReference type="PROSITE" id="PS01039">
    <property type="entry name" value="SBP_BACTERIAL_3"/>
    <property type="match status" value="1"/>
</dbReference>
<evidence type="ECO:0000256" key="6">
    <source>
        <dbReference type="SAM" id="MobiDB-lite"/>
    </source>
</evidence>
<evidence type="ECO:0000256" key="5">
    <source>
        <dbReference type="SAM" id="Coils"/>
    </source>
</evidence>
<keyword evidence="10" id="KW-1185">Reference proteome</keyword>
<dbReference type="PANTHER" id="PTHR35936:SF17">
    <property type="entry name" value="ARGININE-BINDING EXTRACELLULAR PROTEIN ARTP"/>
    <property type="match status" value="1"/>
</dbReference>
<dbReference type="Proteomes" id="UP001519272">
    <property type="component" value="Unassembled WGS sequence"/>
</dbReference>
<accession>A0ABS4FRR9</accession>
<feature type="signal peptide" evidence="7">
    <location>
        <begin position="1"/>
        <end position="25"/>
    </location>
</feature>
<proteinExistence type="inferred from homology"/>
<feature type="chain" id="PRO_5045205795" evidence="7">
    <location>
        <begin position="26"/>
        <end position="284"/>
    </location>
</feature>
<gene>
    <name evidence="9" type="ORF">J2Z32_001910</name>
</gene>
<organism evidence="9 10">
    <name type="scientific">Paenibacillus turicensis</name>
    <dbReference type="NCBI Taxonomy" id="160487"/>
    <lineage>
        <taxon>Bacteria</taxon>
        <taxon>Bacillati</taxon>
        <taxon>Bacillota</taxon>
        <taxon>Bacilli</taxon>
        <taxon>Bacillales</taxon>
        <taxon>Paenibacillaceae</taxon>
        <taxon>Paenibacillus</taxon>
    </lineage>
</organism>